<comment type="caution">
    <text evidence="2">The sequence shown here is derived from an EMBL/GenBank/DDBJ whole genome shotgun (WGS) entry which is preliminary data.</text>
</comment>
<evidence type="ECO:0000256" key="1">
    <source>
        <dbReference type="SAM" id="MobiDB-lite"/>
    </source>
</evidence>
<dbReference type="AlphaFoldDB" id="A0AAV5LUE0"/>
<evidence type="ECO:0000313" key="2">
    <source>
        <dbReference type="EMBL" id="GKV41041.1"/>
    </source>
</evidence>
<reference evidence="2 3" key="1">
    <citation type="journal article" date="2021" name="Commun. Biol.">
        <title>The genome of Shorea leprosula (Dipterocarpaceae) highlights the ecological relevance of drought in aseasonal tropical rainforests.</title>
        <authorList>
            <person name="Ng K.K.S."/>
            <person name="Kobayashi M.J."/>
            <person name="Fawcett J.A."/>
            <person name="Hatakeyama M."/>
            <person name="Paape T."/>
            <person name="Ng C.H."/>
            <person name="Ang C.C."/>
            <person name="Tnah L.H."/>
            <person name="Lee C.T."/>
            <person name="Nishiyama T."/>
            <person name="Sese J."/>
            <person name="O'Brien M.J."/>
            <person name="Copetti D."/>
            <person name="Mohd Noor M.I."/>
            <person name="Ong R.C."/>
            <person name="Putra M."/>
            <person name="Sireger I.Z."/>
            <person name="Indrioko S."/>
            <person name="Kosugi Y."/>
            <person name="Izuno A."/>
            <person name="Isagi Y."/>
            <person name="Lee S.L."/>
            <person name="Shimizu K.K."/>
        </authorList>
    </citation>
    <scope>NUCLEOTIDE SEQUENCE [LARGE SCALE GENOMIC DNA]</scope>
    <source>
        <strain evidence="2">214</strain>
    </source>
</reference>
<evidence type="ECO:0000313" key="3">
    <source>
        <dbReference type="Proteomes" id="UP001054252"/>
    </source>
</evidence>
<dbReference type="PANTHER" id="PTHR36746:SF3">
    <property type="entry name" value="DUF4005 DOMAIN-CONTAINING PROTEIN"/>
    <property type="match status" value="1"/>
</dbReference>
<sequence length="173" mass="19588">MEDYQGNCCEKFFRTSRQQESSPARIASNPKNREAPEAVTIEFDHTSKLQQKDGKLHQIAPGKSAPKQGNGQSEQGEFPKNGQPQGSREAAGKKTVQHIEDRFTDFINRAKSKLRRTMSNVGEGKSSPVEKNHHGGKDKDHHDGKESKEHHFLDYIKRAGMKIRTTTFKDRTE</sequence>
<dbReference type="PANTHER" id="PTHR36746">
    <property type="entry name" value="BNAC04G51760D PROTEIN"/>
    <property type="match status" value="1"/>
</dbReference>
<feature type="compositionally biased region" description="Basic and acidic residues" evidence="1">
    <location>
        <begin position="31"/>
        <end position="56"/>
    </location>
</feature>
<dbReference type="EMBL" id="BPVZ01000146">
    <property type="protein sequence ID" value="GKV41041.1"/>
    <property type="molecule type" value="Genomic_DNA"/>
</dbReference>
<dbReference type="Proteomes" id="UP001054252">
    <property type="component" value="Unassembled WGS sequence"/>
</dbReference>
<name>A0AAV5LUE0_9ROSI</name>
<proteinExistence type="predicted"/>
<feature type="region of interest" description="Disordered" evidence="1">
    <location>
        <begin position="1"/>
        <end position="151"/>
    </location>
</feature>
<feature type="compositionally biased region" description="Basic and acidic residues" evidence="1">
    <location>
        <begin position="128"/>
        <end position="151"/>
    </location>
</feature>
<keyword evidence="3" id="KW-1185">Reference proteome</keyword>
<accession>A0AAV5LUE0</accession>
<gene>
    <name evidence="2" type="ORF">SLEP1_g48620</name>
</gene>
<protein>
    <submittedName>
        <fullName evidence="2">Uncharacterized protein</fullName>
    </submittedName>
</protein>
<organism evidence="2 3">
    <name type="scientific">Rubroshorea leprosula</name>
    <dbReference type="NCBI Taxonomy" id="152421"/>
    <lineage>
        <taxon>Eukaryota</taxon>
        <taxon>Viridiplantae</taxon>
        <taxon>Streptophyta</taxon>
        <taxon>Embryophyta</taxon>
        <taxon>Tracheophyta</taxon>
        <taxon>Spermatophyta</taxon>
        <taxon>Magnoliopsida</taxon>
        <taxon>eudicotyledons</taxon>
        <taxon>Gunneridae</taxon>
        <taxon>Pentapetalae</taxon>
        <taxon>rosids</taxon>
        <taxon>malvids</taxon>
        <taxon>Malvales</taxon>
        <taxon>Dipterocarpaceae</taxon>
        <taxon>Rubroshorea</taxon>
    </lineage>
</organism>